<gene>
    <name evidence="13" type="ORF">EAI_11270</name>
</gene>
<dbReference type="FunCoup" id="E2BDM0">
    <property type="interactions" value="12"/>
</dbReference>
<evidence type="ECO:0000256" key="1">
    <source>
        <dbReference type="ARBA" id="ARBA00004123"/>
    </source>
</evidence>
<evidence type="ECO:0000256" key="3">
    <source>
        <dbReference type="ARBA" id="ARBA00009914"/>
    </source>
</evidence>
<dbReference type="OrthoDB" id="6360905at2759"/>
<evidence type="ECO:0000256" key="5">
    <source>
        <dbReference type="ARBA" id="ARBA00022618"/>
    </source>
</evidence>
<evidence type="ECO:0000259" key="12">
    <source>
        <dbReference type="Pfam" id="PF10512"/>
    </source>
</evidence>
<dbReference type="KEGG" id="hst:105181635"/>
<dbReference type="InterPro" id="IPR018867">
    <property type="entry name" value="Cell_div_borealin"/>
</dbReference>
<evidence type="ECO:0000259" key="11">
    <source>
        <dbReference type="Pfam" id="PF10444"/>
    </source>
</evidence>
<keyword evidence="14" id="KW-1185">Reference proteome</keyword>
<dbReference type="InterPro" id="IPR018851">
    <property type="entry name" value="Borealin_N"/>
</dbReference>
<dbReference type="Pfam" id="PF10444">
    <property type="entry name" value="Nbl1_Borealin_N"/>
    <property type="match status" value="1"/>
</dbReference>
<keyword evidence="7" id="KW-0539">Nucleus</keyword>
<dbReference type="GO" id="GO:0000070">
    <property type="term" value="P:mitotic sister chromatid segregation"/>
    <property type="evidence" value="ECO:0007669"/>
    <property type="project" value="TreeGrafter"/>
</dbReference>
<dbReference type="GO" id="GO:0051301">
    <property type="term" value="P:cell division"/>
    <property type="evidence" value="ECO:0007669"/>
    <property type="project" value="UniProtKB-KW"/>
</dbReference>
<dbReference type="STRING" id="610380.E2BDM0"/>
<evidence type="ECO:0000313" key="13">
    <source>
        <dbReference type="EMBL" id="EFN86182.1"/>
    </source>
</evidence>
<dbReference type="GO" id="GO:0032133">
    <property type="term" value="C:chromosome passenger complex"/>
    <property type="evidence" value="ECO:0007669"/>
    <property type="project" value="TreeGrafter"/>
</dbReference>
<evidence type="ECO:0000256" key="9">
    <source>
        <dbReference type="ARBA" id="ARBA00023328"/>
    </source>
</evidence>
<name>E2BDM0_HARSA</name>
<dbReference type="Pfam" id="PF10512">
    <property type="entry name" value="Borealin"/>
    <property type="match status" value="1"/>
</dbReference>
<dbReference type="GO" id="GO:0000775">
    <property type="term" value="C:chromosome, centromeric region"/>
    <property type="evidence" value="ECO:0007669"/>
    <property type="project" value="UniProtKB-SubCell"/>
</dbReference>
<dbReference type="AlphaFoldDB" id="E2BDM0"/>
<dbReference type="PhylomeDB" id="E2BDM0"/>
<evidence type="ECO:0000256" key="4">
    <source>
        <dbReference type="ARBA" id="ARBA00022454"/>
    </source>
</evidence>
<dbReference type="OMA" id="XKRGSAN"/>
<organism evidence="14">
    <name type="scientific">Harpegnathos saltator</name>
    <name type="common">Jerdon's jumping ant</name>
    <dbReference type="NCBI Taxonomy" id="610380"/>
    <lineage>
        <taxon>Eukaryota</taxon>
        <taxon>Metazoa</taxon>
        <taxon>Ecdysozoa</taxon>
        <taxon>Arthropoda</taxon>
        <taxon>Hexapoda</taxon>
        <taxon>Insecta</taxon>
        <taxon>Pterygota</taxon>
        <taxon>Neoptera</taxon>
        <taxon>Endopterygota</taxon>
        <taxon>Hymenoptera</taxon>
        <taxon>Apocrita</taxon>
        <taxon>Aculeata</taxon>
        <taxon>Formicoidea</taxon>
        <taxon>Formicidae</taxon>
        <taxon>Ponerinae</taxon>
        <taxon>Ponerini</taxon>
        <taxon>Harpegnathos</taxon>
    </lineage>
</organism>
<dbReference type="Gene3D" id="6.10.250.1900">
    <property type="match status" value="1"/>
</dbReference>
<comment type="similarity">
    <text evidence="3">Belongs to the borealin family.</text>
</comment>
<feature type="domain" description="Borealin N-terminal" evidence="11">
    <location>
        <begin position="24"/>
        <end position="74"/>
    </location>
</feature>
<dbReference type="PANTHER" id="PTHR16040:SF7">
    <property type="entry name" value="AUSTRALIN, ISOFORM A-RELATED"/>
    <property type="match status" value="1"/>
</dbReference>
<dbReference type="GO" id="GO:0005634">
    <property type="term" value="C:nucleus"/>
    <property type="evidence" value="ECO:0007669"/>
    <property type="project" value="UniProtKB-SubCell"/>
</dbReference>
<comment type="subcellular location">
    <subcellularLocation>
        <location evidence="2">Chromosome</location>
        <location evidence="2">Centromere</location>
    </subcellularLocation>
    <subcellularLocation>
        <location evidence="1">Nucleus</location>
    </subcellularLocation>
</comment>
<keyword evidence="4" id="KW-0158">Chromosome</keyword>
<keyword evidence="9" id="KW-0137">Centromere</keyword>
<evidence type="ECO:0000256" key="6">
    <source>
        <dbReference type="ARBA" id="ARBA00022776"/>
    </source>
</evidence>
<dbReference type="EMBL" id="GL447678">
    <property type="protein sequence ID" value="EFN86182.1"/>
    <property type="molecule type" value="Genomic_DNA"/>
</dbReference>
<proteinExistence type="inferred from homology"/>
<evidence type="ECO:0000313" key="14">
    <source>
        <dbReference type="Proteomes" id="UP000008237"/>
    </source>
</evidence>
<evidence type="ECO:0000256" key="8">
    <source>
        <dbReference type="ARBA" id="ARBA00023306"/>
    </source>
</evidence>
<keyword evidence="5" id="KW-0132">Cell division</keyword>
<keyword evidence="6" id="KW-0498">Mitosis</keyword>
<evidence type="ECO:0000256" key="2">
    <source>
        <dbReference type="ARBA" id="ARBA00004584"/>
    </source>
</evidence>
<dbReference type="GO" id="GO:0051233">
    <property type="term" value="C:spindle midzone"/>
    <property type="evidence" value="ECO:0007669"/>
    <property type="project" value="TreeGrafter"/>
</dbReference>
<dbReference type="InParanoid" id="E2BDM0"/>
<protein>
    <submittedName>
        <fullName evidence="13">Borealin</fullName>
    </submittedName>
</protein>
<dbReference type="PANTHER" id="PTHR16040">
    <property type="entry name" value="AUSTRALIN, ISOFORM A-RELATED"/>
    <property type="match status" value="1"/>
</dbReference>
<feature type="compositionally biased region" description="Polar residues" evidence="10">
    <location>
        <begin position="124"/>
        <end position="135"/>
    </location>
</feature>
<feature type="domain" description="Borealin C-terminal" evidence="12">
    <location>
        <begin position="185"/>
        <end position="290"/>
    </location>
</feature>
<keyword evidence="8" id="KW-0131">Cell cycle</keyword>
<sequence length="293" mass="32549">MPRTKYTRKPKAANDSLDECDIKLKTFDRHVQNSILKLQQDAEVDIRTFKTFVDVMISRLPLEIRQMTLKEIFALESNSQENYNEITLSEMQLPTGMAPGTENVTKTGVKRATAISDDGYATEGGTSVGSTSRVTKVQAPGSAMKRMRSSTRINKLKTIETIQKTVKKTRAKSKDLSVSTAKTDVFKTPAIPKSSANTYDLVTPKIKPNTPLNVLRRPRQGEMVLSMQGSPLLVSAVIEEKTANVNVPLSDGNMMSLLPQEGLRISHIPPLDDETMHQLETLKKHIEKVIALK</sequence>
<dbReference type="Proteomes" id="UP000008237">
    <property type="component" value="Unassembled WGS sequence"/>
</dbReference>
<accession>E2BDM0</accession>
<evidence type="ECO:0000256" key="7">
    <source>
        <dbReference type="ARBA" id="ARBA00023242"/>
    </source>
</evidence>
<dbReference type="InterPro" id="IPR046466">
    <property type="entry name" value="Borealin_C"/>
</dbReference>
<reference evidence="13 14" key="1">
    <citation type="journal article" date="2010" name="Science">
        <title>Genomic comparison of the ants Camponotus floridanus and Harpegnathos saltator.</title>
        <authorList>
            <person name="Bonasio R."/>
            <person name="Zhang G."/>
            <person name="Ye C."/>
            <person name="Mutti N.S."/>
            <person name="Fang X."/>
            <person name="Qin N."/>
            <person name="Donahue G."/>
            <person name="Yang P."/>
            <person name="Li Q."/>
            <person name="Li C."/>
            <person name="Zhang P."/>
            <person name="Huang Z."/>
            <person name="Berger S.L."/>
            <person name="Reinberg D."/>
            <person name="Wang J."/>
            <person name="Liebig J."/>
        </authorList>
    </citation>
    <scope>NUCLEOTIDE SEQUENCE [LARGE SCALE GENOMIC DNA]</scope>
    <source>
        <strain evidence="13 14">R22 G/1</strain>
    </source>
</reference>
<evidence type="ECO:0000256" key="10">
    <source>
        <dbReference type="SAM" id="MobiDB-lite"/>
    </source>
</evidence>
<feature type="region of interest" description="Disordered" evidence="10">
    <location>
        <begin position="123"/>
        <end position="149"/>
    </location>
</feature>